<dbReference type="AlphaFoldDB" id="D8RGQ4"/>
<dbReference type="InParanoid" id="D8RGQ4"/>
<evidence type="ECO:0000313" key="4">
    <source>
        <dbReference type="Proteomes" id="UP000001514"/>
    </source>
</evidence>
<reference evidence="3 4" key="1">
    <citation type="journal article" date="2011" name="Science">
        <title>The Selaginella genome identifies genetic changes associated with the evolution of vascular plants.</title>
        <authorList>
            <person name="Banks J.A."/>
            <person name="Nishiyama T."/>
            <person name="Hasebe M."/>
            <person name="Bowman J.L."/>
            <person name="Gribskov M."/>
            <person name="dePamphilis C."/>
            <person name="Albert V.A."/>
            <person name="Aono N."/>
            <person name="Aoyama T."/>
            <person name="Ambrose B.A."/>
            <person name="Ashton N.W."/>
            <person name="Axtell M.J."/>
            <person name="Barker E."/>
            <person name="Barker M.S."/>
            <person name="Bennetzen J.L."/>
            <person name="Bonawitz N.D."/>
            <person name="Chapple C."/>
            <person name="Cheng C."/>
            <person name="Correa L.G."/>
            <person name="Dacre M."/>
            <person name="DeBarry J."/>
            <person name="Dreyer I."/>
            <person name="Elias M."/>
            <person name="Engstrom E.M."/>
            <person name="Estelle M."/>
            <person name="Feng L."/>
            <person name="Finet C."/>
            <person name="Floyd S.K."/>
            <person name="Frommer W.B."/>
            <person name="Fujita T."/>
            <person name="Gramzow L."/>
            <person name="Gutensohn M."/>
            <person name="Harholt J."/>
            <person name="Hattori M."/>
            <person name="Heyl A."/>
            <person name="Hirai T."/>
            <person name="Hiwatashi Y."/>
            <person name="Ishikawa M."/>
            <person name="Iwata M."/>
            <person name="Karol K.G."/>
            <person name="Koehler B."/>
            <person name="Kolukisaoglu U."/>
            <person name="Kubo M."/>
            <person name="Kurata T."/>
            <person name="Lalonde S."/>
            <person name="Li K."/>
            <person name="Li Y."/>
            <person name="Litt A."/>
            <person name="Lyons E."/>
            <person name="Manning G."/>
            <person name="Maruyama T."/>
            <person name="Michael T.P."/>
            <person name="Mikami K."/>
            <person name="Miyazaki S."/>
            <person name="Morinaga S."/>
            <person name="Murata T."/>
            <person name="Mueller-Roeber B."/>
            <person name="Nelson D.R."/>
            <person name="Obara M."/>
            <person name="Oguri Y."/>
            <person name="Olmstead R.G."/>
            <person name="Onodera N."/>
            <person name="Petersen B.L."/>
            <person name="Pils B."/>
            <person name="Prigge M."/>
            <person name="Rensing S.A."/>
            <person name="Riano-Pachon D.M."/>
            <person name="Roberts A.W."/>
            <person name="Sato Y."/>
            <person name="Scheller H.V."/>
            <person name="Schulz B."/>
            <person name="Schulz C."/>
            <person name="Shakirov E.V."/>
            <person name="Shibagaki N."/>
            <person name="Shinohara N."/>
            <person name="Shippen D.E."/>
            <person name="Soerensen I."/>
            <person name="Sotooka R."/>
            <person name="Sugimoto N."/>
            <person name="Sugita M."/>
            <person name="Sumikawa N."/>
            <person name="Tanurdzic M."/>
            <person name="Theissen G."/>
            <person name="Ulvskov P."/>
            <person name="Wakazuki S."/>
            <person name="Weng J.K."/>
            <person name="Willats W.W."/>
            <person name="Wipf D."/>
            <person name="Wolf P.G."/>
            <person name="Yang L."/>
            <person name="Zimmer A.D."/>
            <person name="Zhu Q."/>
            <person name="Mitros T."/>
            <person name="Hellsten U."/>
            <person name="Loque D."/>
            <person name="Otillar R."/>
            <person name="Salamov A."/>
            <person name="Schmutz J."/>
            <person name="Shapiro H."/>
            <person name="Lindquist E."/>
            <person name="Lucas S."/>
            <person name="Rokhsar D."/>
            <person name="Grigoriev I.V."/>
        </authorList>
    </citation>
    <scope>NUCLEOTIDE SEQUENCE [LARGE SCALE GENOMIC DNA]</scope>
</reference>
<dbReference type="KEGG" id="smo:SELMODRAFT_19240"/>
<dbReference type="InterPro" id="IPR036426">
    <property type="entry name" value="Bulb-type_lectin_dom_sf"/>
</dbReference>
<gene>
    <name evidence="3" type="ORF">SELMODRAFT_19240</name>
    <name evidence="2" type="ORF">SELMODRAFT_19276</name>
</gene>
<dbReference type="InterPro" id="IPR001480">
    <property type="entry name" value="Bulb-type_lectin_dom"/>
</dbReference>
<dbReference type="PROSITE" id="PS50927">
    <property type="entry name" value="BULB_LECTIN"/>
    <property type="match status" value="1"/>
</dbReference>
<dbReference type="EMBL" id="GL377579">
    <property type="protein sequence ID" value="EFJ28402.1"/>
    <property type="molecule type" value="Genomic_DNA"/>
</dbReference>
<evidence type="ECO:0000259" key="1">
    <source>
        <dbReference type="PROSITE" id="PS50927"/>
    </source>
</evidence>
<keyword evidence="4" id="KW-1185">Reference proteome</keyword>
<dbReference type="HOGENOM" id="CLU_164480_2_2_1"/>
<dbReference type="Gramene" id="EFJ28402">
    <property type="protein sequence ID" value="EFJ28402"/>
    <property type="gene ID" value="SELMODRAFT_19240"/>
</dbReference>
<name>D8RGQ4_SELML</name>
<dbReference type="Gramene" id="EFJ20415">
    <property type="protein sequence ID" value="EFJ20415"/>
    <property type="gene ID" value="SELMODRAFT_19276"/>
</dbReference>
<evidence type="ECO:0000313" key="2">
    <source>
        <dbReference type="EMBL" id="EFJ20415.1"/>
    </source>
</evidence>
<dbReference type="Proteomes" id="UP000001514">
    <property type="component" value="Unassembled WGS sequence"/>
</dbReference>
<dbReference type="SUPFAM" id="SSF51110">
    <property type="entry name" value="alpha-D-mannose-specific plant lectins"/>
    <property type="match status" value="1"/>
</dbReference>
<dbReference type="KEGG" id="smo:SELMODRAFT_19276"/>
<feature type="non-terminal residue" evidence="3">
    <location>
        <position position="1"/>
    </location>
</feature>
<evidence type="ECO:0000313" key="3">
    <source>
        <dbReference type="EMBL" id="EFJ28402.1"/>
    </source>
</evidence>
<proteinExistence type="predicted"/>
<sequence length="57" mass="6818">NKKNILLLQYNCNLVLYSGLKKIWETLVFKLDGFCKLILQKDGNLVIYTRKWEVLWS</sequence>
<feature type="non-terminal residue" evidence="3">
    <location>
        <position position="57"/>
    </location>
</feature>
<accession>D8RGQ4</accession>
<dbReference type="Gene3D" id="2.90.10.10">
    <property type="entry name" value="Bulb-type lectin domain"/>
    <property type="match status" value="1"/>
</dbReference>
<feature type="domain" description="Bulb-type lectin" evidence="1">
    <location>
        <begin position="1"/>
        <end position="57"/>
    </location>
</feature>
<protein>
    <recommendedName>
        <fullName evidence="1">Bulb-type lectin domain-containing protein</fullName>
    </recommendedName>
</protein>
<organism evidence="4">
    <name type="scientific">Selaginella moellendorffii</name>
    <name type="common">Spikemoss</name>
    <dbReference type="NCBI Taxonomy" id="88036"/>
    <lineage>
        <taxon>Eukaryota</taxon>
        <taxon>Viridiplantae</taxon>
        <taxon>Streptophyta</taxon>
        <taxon>Embryophyta</taxon>
        <taxon>Tracheophyta</taxon>
        <taxon>Lycopodiopsida</taxon>
        <taxon>Selaginellales</taxon>
        <taxon>Selaginellaceae</taxon>
        <taxon>Selaginella</taxon>
    </lineage>
</organism>
<dbReference type="EMBL" id="GL377602">
    <property type="protein sequence ID" value="EFJ20415.1"/>
    <property type="molecule type" value="Genomic_DNA"/>
</dbReference>